<accession>A0AAV1DZQ1</accession>
<dbReference type="InterPro" id="IPR029055">
    <property type="entry name" value="Ntn_hydrolases_N"/>
</dbReference>
<gene>
    <name evidence="2" type="ORF">OLC1_LOCUS20442</name>
</gene>
<dbReference type="SUPFAM" id="SSF56235">
    <property type="entry name" value="N-terminal nucleophile aminohydrolases (Ntn hydrolases)"/>
    <property type="match status" value="1"/>
</dbReference>
<dbReference type="Gene3D" id="3.60.20.10">
    <property type="entry name" value="Glutamine Phosphoribosylpyrophosphate, subunit 1, domain 1"/>
    <property type="match status" value="1"/>
</dbReference>
<protein>
    <submittedName>
        <fullName evidence="2">OLC1v1014025C2</fullName>
    </submittedName>
</protein>
<evidence type="ECO:0000256" key="1">
    <source>
        <dbReference type="SAM" id="MobiDB-lite"/>
    </source>
</evidence>
<dbReference type="Proteomes" id="UP001161247">
    <property type="component" value="Chromosome 7"/>
</dbReference>
<evidence type="ECO:0000313" key="3">
    <source>
        <dbReference type="Proteomes" id="UP001161247"/>
    </source>
</evidence>
<proteinExistence type="predicted"/>
<dbReference type="EMBL" id="OX459124">
    <property type="protein sequence ID" value="CAI9113421.1"/>
    <property type="molecule type" value="Genomic_DNA"/>
</dbReference>
<keyword evidence="3" id="KW-1185">Reference proteome</keyword>
<organism evidence="2 3">
    <name type="scientific">Oldenlandia corymbosa var. corymbosa</name>
    <dbReference type="NCBI Taxonomy" id="529605"/>
    <lineage>
        <taxon>Eukaryota</taxon>
        <taxon>Viridiplantae</taxon>
        <taxon>Streptophyta</taxon>
        <taxon>Embryophyta</taxon>
        <taxon>Tracheophyta</taxon>
        <taxon>Spermatophyta</taxon>
        <taxon>Magnoliopsida</taxon>
        <taxon>eudicotyledons</taxon>
        <taxon>Gunneridae</taxon>
        <taxon>Pentapetalae</taxon>
        <taxon>asterids</taxon>
        <taxon>lamiids</taxon>
        <taxon>Gentianales</taxon>
        <taxon>Rubiaceae</taxon>
        <taxon>Rubioideae</taxon>
        <taxon>Spermacoceae</taxon>
        <taxon>Hedyotis-Oldenlandia complex</taxon>
        <taxon>Oldenlandia</taxon>
    </lineage>
</organism>
<name>A0AAV1DZQ1_OLDCO</name>
<sequence>MTVAKTPSSVSLKELMATGGVVRFSPAVGSFVVSPKRNADQNSNLQNGGSSSGSDEGQDREQVVMTLRVQRQIFGSRVYSRTCVVMFKYIDETQRVRLVFAADSRTTRIIAGVPFIDTDNLEKIVCLGAHCLFGYTGDTIHGQQLINNLIVAGATTVLQVLTYLADHPNTTVTCAVGGQYYGRLRIFSVWSGIPVEHFETLVLGSGSPYATVVLDRSLPFVGTNGIACSVARRCIYFASIFDPCTGGRVSLVTCGLGAYRVKYNTWMEPIPPWLLYKKLPPQALI</sequence>
<reference evidence="2" key="1">
    <citation type="submission" date="2023-03" db="EMBL/GenBank/DDBJ databases">
        <authorList>
            <person name="Julca I."/>
        </authorList>
    </citation>
    <scope>NUCLEOTIDE SEQUENCE</scope>
</reference>
<feature type="compositionally biased region" description="Low complexity" evidence="1">
    <location>
        <begin position="41"/>
        <end position="54"/>
    </location>
</feature>
<dbReference type="AlphaFoldDB" id="A0AAV1DZQ1"/>
<evidence type="ECO:0000313" key="2">
    <source>
        <dbReference type="EMBL" id="CAI9113421.1"/>
    </source>
</evidence>
<feature type="region of interest" description="Disordered" evidence="1">
    <location>
        <begin position="38"/>
        <end position="60"/>
    </location>
</feature>